<feature type="transmembrane region" description="Helical" evidence="1">
    <location>
        <begin position="251"/>
        <end position="272"/>
    </location>
</feature>
<feature type="transmembrane region" description="Helical" evidence="1">
    <location>
        <begin position="208"/>
        <end position="231"/>
    </location>
</feature>
<protein>
    <submittedName>
        <fullName evidence="2">Uncharacterized protein</fullName>
    </submittedName>
</protein>
<feature type="transmembrane region" description="Helical" evidence="1">
    <location>
        <begin position="161"/>
        <end position="188"/>
    </location>
</feature>
<evidence type="ECO:0000256" key="1">
    <source>
        <dbReference type="SAM" id="Phobius"/>
    </source>
</evidence>
<name>A0A7S4RTH6_9DINO</name>
<proteinExistence type="predicted"/>
<accession>A0A7S4RTH6</accession>
<keyword evidence="1" id="KW-0472">Membrane</keyword>
<feature type="transmembrane region" description="Helical" evidence="1">
    <location>
        <begin position="299"/>
        <end position="321"/>
    </location>
</feature>
<reference evidence="2" key="1">
    <citation type="submission" date="2021-01" db="EMBL/GenBank/DDBJ databases">
        <authorList>
            <person name="Corre E."/>
            <person name="Pelletier E."/>
            <person name="Niang G."/>
            <person name="Scheremetjew M."/>
            <person name="Finn R."/>
            <person name="Kale V."/>
            <person name="Holt S."/>
            <person name="Cochrane G."/>
            <person name="Meng A."/>
            <person name="Brown T."/>
            <person name="Cohen L."/>
        </authorList>
    </citation>
    <scope>NUCLEOTIDE SEQUENCE</scope>
    <source>
        <strain evidence="2">CCMP3105</strain>
    </source>
</reference>
<dbReference type="PANTHER" id="PTHR40849:SF2">
    <property type="entry name" value="RGS DOMAIN-CONTAINING PROTEIN"/>
    <property type="match status" value="1"/>
</dbReference>
<keyword evidence="1" id="KW-0812">Transmembrane</keyword>
<feature type="transmembrane region" description="Helical" evidence="1">
    <location>
        <begin position="341"/>
        <end position="364"/>
    </location>
</feature>
<dbReference type="EMBL" id="HBNR01057259">
    <property type="protein sequence ID" value="CAE4624601.1"/>
    <property type="molecule type" value="Transcribed_RNA"/>
</dbReference>
<sequence length="429" mass="48086">MRAAKDAAGRVVDVAAGGASVVVSVLPAVKEGAAGVVSTGREALEQKAADFKEALEAWLKRKIQHQLQGLVDRIPGLIKDSLEDPDMPRRVSRAKDRTVDAVWPDVRDEIMWEVAVYLDGQPPEETPKEEDFGAACCLCRFFRYHLFPCDRSIWRQWRDPVFIAFSLVSLAPISGLCSLIYLFIFLIIDRGEEYQLIQFILQFKGMQFLSHGIIRTLTGFFIYVGCVTALANEADHSCEENGPGIVGRMEVIIGGWVLQIVLVWTAFCLLPWSKDKGRSQLTGQVKFERSARMERKGGMLIYLLVWDMLSFLVCSGFLLWFASTRPARFDQAYTDWAVQHTFYACQIVYGYLSMPFFFFTLPVLKAVLTHSVPTAYNSDGVCCKVRAPESSKRNRDARDEELLDQQESNTILGEVKAIFFGGGKGGAEA</sequence>
<dbReference type="AlphaFoldDB" id="A0A7S4RTH6"/>
<gene>
    <name evidence="2" type="ORF">AMON00008_LOCUS40284</name>
</gene>
<organism evidence="2">
    <name type="scientific">Alexandrium monilatum</name>
    <dbReference type="NCBI Taxonomy" id="311494"/>
    <lineage>
        <taxon>Eukaryota</taxon>
        <taxon>Sar</taxon>
        <taxon>Alveolata</taxon>
        <taxon>Dinophyceae</taxon>
        <taxon>Gonyaulacales</taxon>
        <taxon>Pyrocystaceae</taxon>
        <taxon>Alexandrium</taxon>
    </lineage>
</organism>
<evidence type="ECO:0000313" key="2">
    <source>
        <dbReference type="EMBL" id="CAE4624601.1"/>
    </source>
</evidence>
<dbReference type="PANTHER" id="PTHR40849">
    <property type="entry name" value="C2 CALCIUM-DEPENDENT MEMBRANE TARGETING"/>
    <property type="match status" value="1"/>
</dbReference>
<keyword evidence="1" id="KW-1133">Transmembrane helix</keyword>